<gene>
    <name evidence="6" type="ORF">B0A55_01742</name>
</gene>
<evidence type="ECO:0000259" key="5">
    <source>
        <dbReference type="Pfam" id="PF03167"/>
    </source>
</evidence>
<evidence type="ECO:0000256" key="1">
    <source>
        <dbReference type="ARBA" id="ARBA00022763"/>
    </source>
</evidence>
<dbReference type="STRING" id="329884.A0A4U0XVZ2"/>
<sequence>MARTRNLRPSVVTDEKLQQDEGDPEGDGDEEERNEVKDGGGGGTTAFRSRLERFQYDSSTASRDATSPPYRITRKRPLVDNDDDAKSTTSPSPPKKRRQPSRYAPPSTYAHLPKLLDILEPNLICMFVGTNPGIRTATAGHAYAHPSNLFWKLLHSSGCTDARLLPENDVDLPRWYAMGNTNIVERPSKDAAELSKAEMAAGTPILEEKVRRYRPEAVCIVGKGIWGAVWRSRYKREMKKDDFHWGWQEDKERMGKEDGSAWEGARVYVTSSTSGLSASLRPAEKEAIWKPFGEWVKGRRKERFGTEGRLLEGMVKMEAVGAGENENEGNT</sequence>
<dbReference type="OrthoDB" id="565731at2759"/>
<dbReference type="GO" id="GO:0006285">
    <property type="term" value="P:base-excision repair, AP site formation"/>
    <property type="evidence" value="ECO:0007669"/>
    <property type="project" value="InterPro"/>
</dbReference>
<comment type="caution">
    <text evidence="6">The sequence shown here is derived from an EMBL/GenBank/DDBJ whole genome shotgun (WGS) entry which is preliminary data.</text>
</comment>
<dbReference type="SUPFAM" id="SSF52141">
    <property type="entry name" value="Uracil-DNA glycosylase-like"/>
    <property type="match status" value="1"/>
</dbReference>
<keyword evidence="1" id="KW-0227">DNA damage</keyword>
<dbReference type="AlphaFoldDB" id="A0A4U0XVZ2"/>
<feature type="compositionally biased region" description="Polar residues" evidence="4">
    <location>
        <begin position="56"/>
        <end position="65"/>
    </location>
</feature>
<accession>A0A4U0XVZ2</accession>
<proteinExistence type="predicted"/>
<evidence type="ECO:0000256" key="3">
    <source>
        <dbReference type="ARBA" id="ARBA00023204"/>
    </source>
</evidence>
<dbReference type="InterPro" id="IPR036895">
    <property type="entry name" value="Uracil-DNA_glycosylase-like_sf"/>
</dbReference>
<dbReference type="PANTHER" id="PTHR12159:SF9">
    <property type="entry name" value="G_T MISMATCH-SPECIFIC THYMINE DNA GLYCOSYLASE"/>
    <property type="match status" value="1"/>
</dbReference>
<organism evidence="6 7">
    <name type="scientific">Friedmanniomyces simplex</name>
    <dbReference type="NCBI Taxonomy" id="329884"/>
    <lineage>
        <taxon>Eukaryota</taxon>
        <taxon>Fungi</taxon>
        <taxon>Dikarya</taxon>
        <taxon>Ascomycota</taxon>
        <taxon>Pezizomycotina</taxon>
        <taxon>Dothideomycetes</taxon>
        <taxon>Dothideomycetidae</taxon>
        <taxon>Mycosphaerellales</taxon>
        <taxon>Teratosphaeriaceae</taxon>
        <taxon>Friedmanniomyces</taxon>
    </lineage>
</organism>
<keyword evidence="7" id="KW-1185">Reference proteome</keyword>
<dbReference type="Proteomes" id="UP000309340">
    <property type="component" value="Unassembled WGS sequence"/>
</dbReference>
<evidence type="ECO:0000313" key="7">
    <source>
        <dbReference type="Proteomes" id="UP000309340"/>
    </source>
</evidence>
<feature type="compositionally biased region" description="Acidic residues" evidence="4">
    <location>
        <begin position="20"/>
        <end position="33"/>
    </location>
</feature>
<dbReference type="EMBL" id="NAJQ01000042">
    <property type="protein sequence ID" value="TKA81994.1"/>
    <property type="molecule type" value="Genomic_DNA"/>
</dbReference>
<keyword evidence="3" id="KW-0234">DNA repair</keyword>
<reference evidence="6 7" key="1">
    <citation type="submission" date="2017-03" db="EMBL/GenBank/DDBJ databases">
        <title>Genomes of endolithic fungi from Antarctica.</title>
        <authorList>
            <person name="Coleine C."/>
            <person name="Masonjones S."/>
            <person name="Stajich J.E."/>
        </authorList>
    </citation>
    <scope>NUCLEOTIDE SEQUENCE [LARGE SCALE GENOMIC DNA]</scope>
    <source>
        <strain evidence="6 7">CCFEE 5184</strain>
    </source>
</reference>
<evidence type="ECO:0000256" key="4">
    <source>
        <dbReference type="SAM" id="MobiDB-lite"/>
    </source>
</evidence>
<dbReference type="FunFam" id="3.40.470.10:FF:000010">
    <property type="entry name" value="G/U mismatch-specific DNA glycosylase"/>
    <property type="match status" value="1"/>
</dbReference>
<feature type="domain" description="Uracil-DNA glycosylase-like" evidence="5">
    <location>
        <begin position="120"/>
        <end position="290"/>
    </location>
</feature>
<name>A0A4U0XVZ2_9PEZI</name>
<feature type="region of interest" description="Disordered" evidence="4">
    <location>
        <begin position="1"/>
        <end position="108"/>
    </location>
</feature>
<dbReference type="InterPro" id="IPR005122">
    <property type="entry name" value="Uracil-DNA_glycosylase-like"/>
</dbReference>
<dbReference type="CDD" id="cd10028">
    <property type="entry name" value="UDG-F2_TDG_MUG"/>
    <property type="match status" value="1"/>
</dbReference>
<dbReference type="PANTHER" id="PTHR12159">
    <property type="entry name" value="G/T AND G/U MISMATCH-SPECIFIC DNA GLYCOSYLASE"/>
    <property type="match status" value="1"/>
</dbReference>
<dbReference type="Pfam" id="PF03167">
    <property type="entry name" value="UDG"/>
    <property type="match status" value="1"/>
</dbReference>
<dbReference type="GO" id="GO:0008263">
    <property type="term" value="F:pyrimidine-specific mismatch base pair DNA N-glycosylase activity"/>
    <property type="evidence" value="ECO:0007669"/>
    <property type="project" value="TreeGrafter"/>
</dbReference>
<keyword evidence="2" id="KW-0378">Hydrolase</keyword>
<dbReference type="Gene3D" id="3.40.470.10">
    <property type="entry name" value="Uracil-DNA glycosylase-like domain"/>
    <property type="match status" value="1"/>
</dbReference>
<evidence type="ECO:0000256" key="2">
    <source>
        <dbReference type="ARBA" id="ARBA00022801"/>
    </source>
</evidence>
<dbReference type="GO" id="GO:0004844">
    <property type="term" value="F:uracil DNA N-glycosylase activity"/>
    <property type="evidence" value="ECO:0007669"/>
    <property type="project" value="TreeGrafter"/>
</dbReference>
<protein>
    <recommendedName>
        <fullName evidence="5">Uracil-DNA glycosylase-like domain-containing protein</fullName>
    </recommendedName>
</protein>
<dbReference type="InterPro" id="IPR015637">
    <property type="entry name" value="MUG/TDG"/>
</dbReference>
<evidence type="ECO:0000313" key="6">
    <source>
        <dbReference type="EMBL" id="TKA81994.1"/>
    </source>
</evidence>